<dbReference type="GO" id="GO:0034599">
    <property type="term" value="P:cellular response to oxidative stress"/>
    <property type="evidence" value="ECO:0007669"/>
    <property type="project" value="TreeGrafter"/>
</dbReference>
<dbReference type="PANTHER" id="PTHR42801">
    <property type="entry name" value="THIOREDOXIN-DEPENDENT PEROXIDE REDUCTASE"/>
    <property type="match status" value="1"/>
</dbReference>
<evidence type="ECO:0000256" key="9">
    <source>
        <dbReference type="ARBA" id="ARBA00032824"/>
    </source>
</evidence>
<feature type="domain" description="Thioredoxin" evidence="14">
    <location>
        <begin position="12"/>
        <end position="165"/>
    </location>
</feature>
<dbReference type="GO" id="GO:0008379">
    <property type="term" value="F:thioredoxin peroxidase activity"/>
    <property type="evidence" value="ECO:0007669"/>
    <property type="project" value="TreeGrafter"/>
</dbReference>
<dbReference type="Gene3D" id="3.40.30.10">
    <property type="entry name" value="Glutaredoxin"/>
    <property type="match status" value="1"/>
</dbReference>
<evidence type="ECO:0000256" key="12">
    <source>
        <dbReference type="ARBA" id="ARBA00049091"/>
    </source>
</evidence>
<protein>
    <recommendedName>
        <fullName evidence="3">thioredoxin-dependent peroxiredoxin</fullName>
        <ecNumber evidence="3">1.11.1.24</ecNumber>
    </recommendedName>
    <alternativeName>
        <fullName evidence="9">Thioredoxin peroxidase</fullName>
    </alternativeName>
    <alternativeName>
        <fullName evidence="11">Thioredoxin-dependent peroxiredoxin Bcp</fullName>
    </alternativeName>
</protein>
<evidence type="ECO:0000313" key="15">
    <source>
        <dbReference type="EMBL" id="AQT04252.1"/>
    </source>
</evidence>
<dbReference type="EC" id="1.11.1.24" evidence="3"/>
<dbReference type="AlphaFoldDB" id="A0A1U9LCV4"/>
<comment type="similarity">
    <text evidence="10">Belongs to the peroxiredoxin family. BCP/PrxQ subfamily.</text>
</comment>
<evidence type="ECO:0000256" key="3">
    <source>
        <dbReference type="ARBA" id="ARBA00013017"/>
    </source>
</evidence>
<dbReference type="SUPFAM" id="SSF52833">
    <property type="entry name" value="Thioredoxin-like"/>
    <property type="match status" value="1"/>
</dbReference>
<evidence type="ECO:0000259" key="14">
    <source>
        <dbReference type="PROSITE" id="PS51352"/>
    </source>
</evidence>
<feature type="region of interest" description="Disordered" evidence="13">
    <location>
        <begin position="1"/>
        <end position="23"/>
    </location>
</feature>
<evidence type="ECO:0000256" key="8">
    <source>
        <dbReference type="ARBA" id="ARBA00023284"/>
    </source>
</evidence>
<evidence type="ECO:0000256" key="4">
    <source>
        <dbReference type="ARBA" id="ARBA00022559"/>
    </source>
</evidence>
<dbReference type="PANTHER" id="PTHR42801:SF4">
    <property type="entry name" value="AHPC_TSA FAMILY PROTEIN"/>
    <property type="match status" value="1"/>
</dbReference>
<gene>
    <name evidence="15" type="ORF">A0U91_03700</name>
</gene>
<dbReference type="GO" id="GO:0045454">
    <property type="term" value="P:cell redox homeostasis"/>
    <property type="evidence" value="ECO:0007669"/>
    <property type="project" value="TreeGrafter"/>
</dbReference>
<dbReference type="NCBIfam" id="NF006960">
    <property type="entry name" value="PRK09437.1"/>
    <property type="match status" value="1"/>
</dbReference>
<dbReference type="InterPro" id="IPR036249">
    <property type="entry name" value="Thioredoxin-like_sf"/>
</dbReference>
<dbReference type="PROSITE" id="PS51352">
    <property type="entry name" value="THIOREDOXIN_2"/>
    <property type="match status" value="1"/>
</dbReference>
<organism evidence="15 16">
    <name type="scientific">Acetobacter persici</name>
    <dbReference type="NCBI Taxonomy" id="1076596"/>
    <lineage>
        <taxon>Bacteria</taxon>
        <taxon>Pseudomonadati</taxon>
        <taxon>Pseudomonadota</taxon>
        <taxon>Alphaproteobacteria</taxon>
        <taxon>Acetobacterales</taxon>
        <taxon>Acetobacteraceae</taxon>
        <taxon>Acetobacter</taxon>
    </lineage>
</organism>
<dbReference type="InterPro" id="IPR050924">
    <property type="entry name" value="Peroxiredoxin_BCP/PrxQ"/>
</dbReference>
<keyword evidence="7" id="KW-1015">Disulfide bond</keyword>
<evidence type="ECO:0000256" key="10">
    <source>
        <dbReference type="ARBA" id="ARBA00038489"/>
    </source>
</evidence>
<evidence type="ECO:0000256" key="13">
    <source>
        <dbReference type="SAM" id="MobiDB-lite"/>
    </source>
</evidence>
<dbReference type="InterPro" id="IPR000866">
    <property type="entry name" value="AhpC/TSA"/>
</dbReference>
<evidence type="ECO:0000256" key="6">
    <source>
        <dbReference type="ARBA" id="ARBA00023002"/>
    </source>
</evidence>
<proteinExistence type="inferred from homology"/>
<evidence type="ECO:0000256" key="2">
    <source>
        <dbReference type="ARBA" id="ARBA00011245"/>
    </source>
</evidence>
<dbReference type="STRING" id="1076596.A0U91_03700"/>
<keyword evidence="8" id="KW-0676">Redox-active center</keyword>
<evidence type="ECO:0000256" key="11">
    <source>
        <dbReference type="ARBA" id="ARBA00042639"/>
    </source>
</evidence>
<keyword evidence="5" id="KW-0049">Antioxidant</keyword>
<dbReference type="FunFam" id="3.40.30.10:FF:000007">
    <property type="entry name" value="Thioredoxin-dependent thiol peroxidase"/>
    <property type="match status" value="1"/>
</dbReference>
<evidence type="ECO:0000256" key="1">
    <source>
        <dbReference type="ARBA" id="ARBA00003330"/>
    </source>
</evidence>
<dbReference type="InterPro" id="IPR013766">
    <property type="entry name" value="Thioredoxin_domain"/>
</dbReference>
<comment type="subunit">
    <text evidence="2">Monomer.</text>
</comment>
<dbReference type="GO" id="GO:0005737">
    <property type="term" value="C:cytoplasm"/>
    <property type="evidence" value="ECO:0007669"/>
    <property type="project" value="TreeGrafter"/>
</dbReference>
<dbReference type="RefSeq" id="WP_077930137.1">
    <property type="nucleotide sequence ID" value="NZ_CP014687.1"/>
</dbReference>
<dbReference type="Proteomes" id="UP000189055">
    <property type="component" value="Chromosome"/>
</dbReference>
<keyword evidence="6" id="KW-0560">Oxidoreductase</keyword>
<comment type="catalytic activity">
    <reaction evidence="12">
        <text>a hydroperoxide + [thioredoxin]-dithiol = an alcohol + [thioredoxin]-disulfide + H2O</text>
        <dbReference type="Rhea" id="RHEA:62620"/>
        <dbReference type="Rhea" id="RHEA-COMP:10698"/>
        <dbReference type="Rhea" id="RHEA-COMP:10700"/>
        <dbReference type="ChEBI" id="CHEBI:15377"/>
        <dbReference type="ChEBI" id="CHEBI:29950"/>
        <dbReference type="ChEBI" id="CHEBI:30879"/>
        <dbReference type="ChEBI" id="CHEBI:35924"/>
        <dbReference type="ChEBI" id="CHEBI:50058"/>
        <dbReference type="EC" id="1.11.1.24"/>
    </reaction>
</comment>
<evidence type="ECO:0000256" key="5">
    <source>
        <dbReference type="ARBA" id="ARBA00022862"/>
    </source>
</evidence>
<reference evidence="15 16" key="1">
    <citation type="submission" date="2016-03" db="EMBL/GenBank/DDBJ databases">
        <title>Acetic acid bacteria sequencing.</title>
        <authorList>
            <person name="Brandt J."/>
            <person name="Jakob F."/>
            <person name="Vogel R.F."/>
        </authorList>
    </citation>
    <scope>NUCLEOTIDE SEQUENCE [LARGE SCALE GENOMIC DNA]</scope>
    <source>
        <strain evidence="15 16">TMW2.1084</strain>
    </source>
</reference>
<evidence type="ECO:0000256" key="7">
    <source>
        <dbReference type="ARBA" id="ARBA00023157"/>
    </source>
</evidence>
<dbReference type="Pfam" id="PF00578">
    <property type="entry name" value="AhpC-TSA"/>
    <property type="match status" value="1"/>
</dbReference>
<dbReference type="KEGG" id="aper:A0U91_03700"/>
<sequence>MADTQTTPDVDLKEGDNAPDFQMDASRGRAVSLAALKGKPFVLYFYPKADTPGCTKEACGFSEALGQFEGAGLTIIGVSRDPVKKLDKFAEKYDLTFPLASDEAGRVTEAYGVWVEKSLYGKTYMGIDRTTFLIGADGKIARIWKKVKVPGHVEAVLEAAKDLAS</sequence>
<dbReference type="CDD" id="cd03017">
    <property type="entry name" value="PRX_BCP"/>
    <property type="match status" value="1"/>
</dbReference>
<dbReference type="EMBL" id="CP014687">
    <property type="protein sequence ID" value="AQT04252.1"/>
    <property type="molecule type" value="Genomic_DNA"/>
</dbReference>
<accession>A0A1U9LCV4</accession>
<name>A0A1U9LCV4_9PROT</name>
<evidence type="ECO:0000313" key="16">
    <source>
        <dbReference type="Proteomes" id="UP000189055"/>
    </source>
</evidence>
<keyword evidence="4" id="KW-0575">Peroxidase</keyword>
<comment type="function">
    <text evidence="1">Thiol-specific peroxidase that catalyzes the reduction of hydrogen peroxide and organic hydroperoxides to water and alcohols, respectively. Plays a role in cell protection against oxidative stress by detoxifying peroxides and as sensor of hydrogen peroxide-mediated signaling events.</text>
</comment>